<organism evidence="1 2">
    <name type="scientific">Panagrolaimus sp. PS1159</name>
    <dbReference type="NCBI Taxonomy" id="55785"/>
    <lineage>
        <taxon>Eukaryota</taxon>
        <taxon>Metazoa</taxon>
        <taxon>Ecdysozoa</taxon>
        <taxon>Nematoda</taxon>
        <taxon>Chromadorea</taxon>
        <taxon>Rhabditida</taxon>
        <taxon>Tylenchina</taxon>
        <taxon>Panagrolaimomorpha</taxon>
        <taxon>Panagrolaimoidea</taxon>
        <taxon>Panagrolaimidae</taxon>
        <taxon>Panagrolaimus</taxon>
    </lineage>
</organism>
<dbReference type="WBParaSite" id="PS1159_v2.g9996.t1">
    <property type="protein sequence ID" value="PS1159_v2.g9996.t1"/>
    <property type="gene ID" value="PS1159_v2.g9996"/>
</dbReference>
<name>A0AC35GY18_9BILA</name>
<dbReference type="Proteomes" id="UP000887580">
    <property type="component" value="Unplaced"/>
</dbReference>
<evidence type="ECO:0000313" key="1">
    <source>
        <dbReference type="Proteomes" id="UP000887580"/>
    </source>
</evidence>
<reference evidence="2" key="1">
    <citation type="submission" date="2022-11" db="UniProtKB">
        <authorList>
            <consortium name="WormBaseParasite"/>
        </authorList>
    </citation>
    <scope>IDENTIFICATION</scope>
</reference>
<sequence>MLEYCAGGAVDNIMIELEKPLTDKQIAPIIRQVVQGLIFLHSKNVIHRDLKASNILLTSDGIAKIADFGVSVILSNSDEGSNTFIGTPHWMSPEVIRCETMTNIPYNSKTDIWSLGITCIEMAQKEPPYHDLSAERVRLRILKSEKPPNLDKPDSIGNLLRDFISRCLIINPQERCSASDLITHPFIANALDRKDVKVLLLEMNADICEEPVFEPEPSENDQQFQ</sequence>
<evidence type="ECO:0000313" key="2">
    <source>
        <dbReference type="WBParaSite" id="PS1159_v2.g9996.t1"/>
    </source>
</evidence>
<accession>A0AC35GY18</accession>
<proteinExistence type="predicted"/>
<protein>
    <submittedName>
        <fullName evidence="2">Protein kinase domain-containing protein</fullName>
    </submittedName>
</protein>